<dbReference type="GO" id="GO:0009249">
    <property type="term" value="P:protein lipoylation"/>
    <property type="evidence" value="ECO:0007669"/>
    <property type="project" value="UniProtKB-ARBA"/>
</dbReference>
<dbReference type="GO" id="GO:0016740">
    <property type="term" value="F:transferase activity"/>
    <property type="evidence" value="ECO:0007669"/>
    <property type="project" value="UniProtKB-ARBA"/>
</dbReference>
<dbReference type="PANTHER" id="PTHR12835">
    <property type="entry name" value="BIOTIN PROTEIN LIGASE"/>
    <property type="match status" value="1"/>
</dbReference>
<dbReference type="Gene3D" id="3.30.930.10">
    <property type="entry name" value="Bira Bifunctional Protein, Domain 2"/>
    <property type="match status" value="1"/>
</dbReference>
<gene>
    <name evidence="3" type="primary">birA</name>
    <name evidence="3" type="ORF">CCDG5_1869</name>
</gene>
<dbReference type="GO" id="GO:0005737">
    <property type="term" value="C:cytoplasm"/>
    <property type="evidence" value="ECO:0007669"/>
    <property type="project" value="TreeGrafter"/>
</dbReference>
<organism evidence="3 4">
    <name type="scientific">[Clostridium] cellulosi</name>
    <dbReference type="NCBI Taxonomy" id="29343"/>
    <lineage>
        <taxon>Bacteria</taxon>
        <taxon>Bacillati</taxon>
        <taxon>Bacillota</taxon>
        <taxon>Clostridia</taxon>
        <taxon>Eubacteriales</taxon>
        <taxon>Oscillospiraceae</taxon>
        <taxon>Oscillospiraceae incertae sedis</taxon>
    </lineage>
</organism>
<evidence type="ECO:0000256" key="1">
    <source>
        <dbReference type="ARBA" id="ARBA00022598"/>
    </source>
</evidence>
<dbReference type="OrthoDB" id="9807064at2"/>
<proteinExistence type="predicted"/>
<accession>A0A078KML7</accession>
<dbReference type="InterPro" id="IPR004408">
    <property type="entry name" value="Biotin_CoA_COase_ligase"/>
</dbReference>
<dbReference type="InterPro" id="IPR036388">
    <property type="entry name" value="WH-like_DNA-bd_sf"/>
</dbReference>
<dbReference type="HOGENOM" id="CLU_051096_0_0_9"/>
<keyword evidence="1 3" id="KW-0436">Ligase</keyword>
<reference evidence="4" key="1">
    <citation type="submission" date="2014-07" db="EMBL/GenBank/DDBJ databases">
        <authorList>
            <person name="Wibberg D."/>
        </authorList>
    </citation>
    <scope>NUCLEOTIDE SEQUENCE [LARGE SCALE GENOMIC DNA]</scope>
    <source>
        <strain evidence="4">DG5</strain>
    </source>
</reference>
<dbReference type="PROSITE" id="PS51733">
    <property type="entry name" value="BPL_LPL_CATALYTIC"/>
    <property type="match status" value="1"/>
</dbReference>
<name>A0A078KML7_9FIRM</name>
<dbReference type="InterPro" id="IPR013196">
    <property type="entry name" value="HTH_11"/>
</dbReference>
<dbReference type="STRING" id="29343.CCDG5_1869"/>
<dbReference type="NCBIfam" id="TIGR00121">
    <property type="entry name" value="birA_ligase"/>
    <property type="match status" value="1"/>
</dbReference>
<evidence type="ECO:0000313" key="4">
    <source>
        <dbReference type="Proteomes" id="UP000032431"/>
    </source>
</evidence>
<sequence>MKEKILEILKENRDSFVSGQEISNKLGITRAAVWKHIKRLENDGYKIESMSKNGYKLVHCPDVLTYEEIKDTLKSKIIGQRIVHFDTLGSTSEKARELAECGEKEGTIIIAEEQSDGRGRIGRKWFSQNRLGIWMSVILRPGIRMNEVPLVTGLACEAVAASIRKFAENVEIKWPNDIFLNGKKLCGILTQASGETDMVDYVIVGIGINVNETIDDFPDEIKDKATSIMLETGKVASRKQLLCSVISEFDGLYCKFKNTLPLNREQ</sequence>
<dbReference type="SUPFAM" id="SSF55681">
    <property type="entry name" value="Class II aaRS and biotin synthetases"/>
    <property type="match status" value="1"/>
</dbReference>
<dbReference type="InterPro" id="IPR045864">
    <property type="entry name" value="aa-tRNA-synth_II/BPL/LPL"/>
</dbReference>
<dbReference type="GO" id="GO:0004077">
    <property type="term" value="F:biotin--[biotin carboxyl-carrier protein] ligase activity"/>
    <property type="evidence" value="ECO:0007669"/>
    <property type="project" value="UniProtKB-EC"/>
</dbReference>
<dbReference type="CDD" id="cd00090">
    <property type="entry name" value="HTH_ARSR"/>
    <property type="match status" value="1"/>
</dbReference>
<keyword evidence="4" id="KW-1185">Reference proteome</keyword>
<dbReference type="InterPro" id="IPR036390">
    <property type="entry name" value="WH_DNA-bd_sf"/>
</dbReference>
<dbReference type="Pfam" id="PF08279">
    <property type="entry name" value="HTH_11"/>
    <property type="match status" value="1"/>
</dbReference>
<dbReference type="InterPro" id="IPR011991">
    <property type="entry name" value="ArsR-like_HTH"/>
</dbReference>
<dbReference type="SUPFAM" id="SSF46785">
    <property type="entry name" value="Winged helix' DNA-binding domain"/>
    <property type="match status" value="1"/>
</dbReference>
<protein>
    <submittedName>
        <fullName evidence="3">Bifunctional protein BirA</fullName>
        <ecNumber evidence="3">6.3.4.15</ecNumber>
    </submittedName>
</protein>
<evidence type="ECO:0000313" key="3">
    <source>
        <dbReference type="EMBL" id="CDZ24966.1"/>
    </source>
</evidence>
<dbReference type="PANTHER" id="PTHR12835:SF5">
    <property type="entry name" value="BIOTIN--PROTEIN LIGASE"/>
    <property type="match status" value="1"/>
</dbReference>
<dbReference type="KEGG" id="ccel:CCDG5_1869"/>
<dbReference type="EC" id="6.3.4.15" evidence="3"/>
<dbReference type="Proteomes" id="UP000032431">
    <property type="component" value="Chromosome I"/>
</dbReference>
<feature type="domain" description="BPL/LPL catalytic" evidence="2">
    <location>
        <begin position="67"/>
        <end position="257"/>
    </location>
</feature>
<dbReference type="AlphaFoldDB" id="A0A078KML7"/>
<dbReference type="PATRIC" id="fig|29343.3.peg.1964"/>
<dbReference type="InterPro" id="IPR004143">
    <property type="entry name" value="BPL_LPL_catalytic"/>
</dbReference>
<evidence type="ECO:0000259" key="2">
    <source>
        <dbReference type="PROSITE" id="PS51733"/>
    </source>
</evidence>
<dbReference type="Gene3D" id="1.10.10.10">
    <property type="entry name" value="Winged helix-like DNA-binding domain superfamily/Winged helix DNA-binding domain"/>
    <property type="match status" value="1"/>
</dbReference>
<dbReference type="Pfam" id="PF03099">
    <property type="entry name" value="BPL_LplA_LipB"/>
    <property type="match status" value="1"/>
</dbReference>
<dbReference type="CDD" id="cd16442">
    <property type="entry name" value="BPL"/>
    <property type="match status" value="1"/>
</dbReference>
<dbReference type="EMBL" id="LM995447">
    <property type="protein sequence ID" value="CDZ24966.1"/>
    <property type="molecule type" value="Genomic_DNA"/>
</dbReference>